<evidence type="ECO:0000313" key="2">
    <source>
        <dbReference type="EMBL" id="GAA4080487.1"/>
    </source>
</evidence>
<dbReference type="NCBIfam" id="TIGR03568">
    <property type="entry name" value="NeuC_NnaA"/>
    <property type="match status" value="1"/>
</dbReference>
<dbReference type="InterPro" id="IPR029767">
    <property type="entry name" value="WecB-like"/>
</dbReference>
<dbReference type="Gene3D" id="3.40.50.2000">
    <property type="entry name" value="Glycogen Phosphorylase B"/>
    <property type="match status" value="2"/>
</dbReference>
<gene>
    <name evidence="2" type="primary">neuC_2</name>
    <name evidence="2" type="ORF">GCM10022389_28250</name>
</gene>
<dbReference type="PANTHER" id="PTHR43174">
    <property type="entry name" value="UDP-N-ACETYLGLUCOSAMINE 2-EPIMERASE"/>
    <property type="match status" value="1"/>
</dbReference>
<dbReference type="InterPro" id="IPR020004">
    <property type="entry name" value="UDP-GlcNAc_Epase"/>
</dbReference>
<accession>A0ABP7W4X6</accession>
<dbReference type="Pfam" id="PF02350">
    <property type="entry name" value="Epimerase_2"/>
    <property type="match status" value="1"/>
</dbReference>
<dbReference type="SUPFAM" id="SSF53756">
    <property type="entry name" value="UDP-Glycosyltransferase/glycogen phosphorylase"/>
    <property type="match status" value="1"/>
</dbReference>
<feature type="domain" description="UDP-N-acetylglucosamine 2-epimerase" evidence="1">
    <location>
        <begin position="23"/>
        <end position="358"/>
    </location>
</feature>
<organism evidence="2 3">
    <name type="scientific">Flavobacterium cheonanense</name>
    <dbReference type="NCBI Taxonomy" id="706183"/>
    <lineage>
        <taxon>Bacteria</taxon>
        <taxon>Pseudomonadati</taxon>
        <taxon>Bacteroidota</taxon>
        <taxon>Flavobacteriia</taxon>
        <taxon>Flavobacteriales</taxon>
        <taxon>Flavobacteriaceae</taxon>
        <taxon>Flavobacterium</taxon>
    </lineage>
</organism>
<comment type="caution">
    <text evidence="2">The sequence shown here is derived from an EMBL/GenBank/DDBJ whole genome shotgun (WGS) entry which is preliminary data.</text>
</comment>
<dbReference type="Proteomes" id="UP001500367">
    <property type="component" value="Unassembled WGS sequence"/>
</dbReference>
<dbReference type="RefSeq" id="WP_344817317.1">
    <property type="nucleotide sequence ID" value="NZ_BAABCT010000012.1"/>
</dbReference>
<proteinExistence type="predicted"/>
<dbReference type="PANTHER" id="PTHR43174:SF3">
    <property type="entry name" value="UDP-N-ACETYLGLUCOSAMINE 2-EPIMERASE"/>
    <property type="match status" value="1"/>
</dbReference>
<protein>
    <submittedName>
        <fullName evidence="2">UDP-N-acetylglucosamine 2-epimerase</fullName>
    </submittedName>
</protein>
<dbReference type="EMBL" id="BAABCT010000012">
    <property type="protein sequence ID" value="GAA4080487.1"/>
    <property type="molecule type" value="Genomic_DNA"/>
</dbReference>
<dbReference type="CDD" id="cd03786">
    <property type="entry name" value="GTB_UDP-GlcNAc_2-Epimerase"/>
    <property type="match status" value="1"/>
</dbReference>
<evidence type="ECO:0000313" key="3">
    <source>
        <dbReference type="Proteomes" id="UP001500367"/>
    </source>
</evidence>
<keyword evidence="3" id="KW-1185">Reference proteome</keyword>
<reference evidence="3" key="1">
    <citation type="journal article" date="2019" name="Int. J. Syst. Evol. Microbiol.">
        <title>The Global Catalogue of Microorganisms (GCM) 10K type strain sequencing project: providing services to taxonomists for standard genome sequencing and annotation.</title>
        <authorList>
            <consortium name="The Broad Institute Genomics Platform"/>
            <consortium name="The Broad Institute Genome Sequencing Center for Infectious Disease"/>
            <person name="Wu L."/>
            <person name="Ma J."/>
        </authorList>
    </citation>
    <scope>NUCLEOTIDE SEQUENCE [LARGE SCALE GENOMIC DNA]</scope>
    <source>
        <strain evidence="3">JCM 17069</strain>
    </source>
</reference>
<name>A0ABP7W4X6_9FLAO</name>
<sequence length="376" mass="42378">MKKILFITGTRADFGKQKTILKSITEHPDFDCTIFCTGMHLMSKYGNTVVEIQKAGFKDQLFYFINQVEGESMEVILSNTISGLSKYVQENKVDLIVIHGDRVESLAGAIVGALRNILVAHIEGGEVSGTIDDLIRHACTKMSHIHFVASEMAKKRLLQLGENENSIYNIGSPDVDVMLSNDLPDIEKVKSYYEIEFDDFAIAMLHPVTSELDVAEKHATIFVDSLLESNQNYVVIYPNNDLGNEHILNAYKKLKSNPRIKIFPSLRFEYFLTLLKYSKFIIGNSSAGIHEAPVYGVPTINVGTRQNNRFNYVSISNVAFDSEEILKSIRNAQTKEQRYQTTDHYGKGNSAQLFVEAINVPSFWLNSVQKTFVDLK</sequence>
<dbReference type="InterPro" id="IPR003331">
    <property type="entry name" value="UDP_GlcNAc_Epimerase_2_dom"/>
</dbReference>
<evidence type="ECO:0000259" key="1">
    <source>
        <dbReference type="Pfam" id="PF02350"/>
    </source>
</evidence>